<reference evidence="2" key="1">
    <citation type="journal article" date="2013" name="Nat. Commun.">
        <title>Whole-genome sequencing of Oryza brachyantha reveals mechanisms underlying Oryza genome evolution.</title>
        <authorList>
            <person name="Chen J."/>
            <person name="Huang Q."/>
            <person name="Gao D."/>
            <person name="Wang J."/>
            <person name="Lang Y."/>
            <person name="Liu T."/>
            <person name="Li B."/>
            <person name="Bai Z."/>
            <person name="Luis Goicoechea J."/>
            <person name="Liang C."/>
            <person name="Chen C."/>
            <person name="Zhang W."/>
            <person name="Sun S."/>
            <person name="Liao Y."/>
            <person name="Zhang X."/>
            <person name="Yang L."/>
            <person name="Song C."/>
            <person name="Wang M."/>
            <person name="Shi J."/>
            <person name="Liu G."/>
            <person name="Liu J."/>
            <person name="Zhou H."/>
            <person name="Zhou W."/>
            <person name="Yu Q."/>
            <person name="An N."/>
            <person name="Chen Y."/>
            <person name="Cai Q."/>
            <person name="Wang B."/>
            <person name="Liu B."/>
            <person name="Min J."/>
            <person name="Huang Y."/>
            <person name="Wu H."/>
            <person name="Li Z."/>
            <person name="Zhang Y."/>
            <person name="Yin Y."/>
            <person name="Song W."/>
            <person name="Jiang J."/>
            <person name="Jackson S.A."/>
            <person name="Wing R.A."/>
            <person name="Wang J."/>
            <person name="Chen M."/>
        </authorList>
    </citation>
    <scope>NUCLEOTIDE SEQUENCE [LARGE SCALE GENOMIC DNA]</scope>
    <source>
        <strain evidence="2">cv. IRGC 101232</strain>
    </source>
</reference>
<dbReference type="EnsemblPlants" id="OB11G17630.1">
    <property type="protein sequence ID" value="OB11G17630.1"/>
    <property type="gene ID" value="OB11G17630"/>
</dbReference>
<feature type="region of interest" description="Disordered" evidence="1">
    <location>
        <begin position="66"/>
        <end position="97"/>
    </location>
</feature>
<feature type="compositionally biased region" description="Polar residues" evidence="1">
    <location>
        <begin position="14"/>
        <end position="29"/>
    </location>
</feature>
<feature type="region of interest" description="Disordered" evidence="1">
    <location>
        <begin position="1"/>
        <end position="39"/>
    </location>
</feature>
<dbReference type="Proteomes" id="UP000006038">
    <property type="component" value="Chromosome 11"/>
</dbReference>
<evidence type="ECO:0000313" key="2">
    <source>
        <dbReference type="EnsemblPlants" id="OB11G17630.1"/>
    </source>
</evidence>
<name>J3N7H7_ORYBR</name>
<keyword evidence="3" id="KW-1185">Reference proteome</keyword>
<dbReference type="HOGENOM" id="CLU_2350104_0_0_1"/>
<dbReference type="AlphaFoldDB" id="J3N7H7"/>
<accession>J3N7H7</accession>
<organism evidence="2">
    <name type="scientific">Oryza brachyantha</name>
    <name type="common">malo sina</name>
    <dbReference type="NCBI Taxonomy" id="4533"/>
    <lineage>
        <taxon>Eukaryota</taxon>
        <taxon>Viridiplantae</taxon>
        <taxon>Streptophyta</taxon>
        <taxon>Embryophyta</taxon>
        <taxon>Tracheophyta</taxon>
        <taxon>Spermatophyta</taxon>
        <taxon>Magnoliopsida</taxon>
        <taxon>Liliopsida</taxon>
        <taxon>Poales</taxon>
        <taxon>Poaceae</taxon>
        <taxon>BOP clade</taxon>
        <taxon>Oryzoideae</taxon>
        <taxon>Oryzeae</taxon>
        <taxon>Oryzinae</taxon>
        <taxon>Oryza</taxon>
    </lineage>
</organism>
<sequence>MELPMDFIPMDASLQKNSRSPTKEVTSTTPRRKNCGVSQNTDIGAPAAFLLVSTTAATVGAAQAAMEKTNPTPMRCRWVTPPTRPVALRSAGTTARS</sequence>
<protein>
    <submittedName>
        <fullName evidence="2">Uncharacterized protein</fullName>
    </submittedName>
</protein>
<proteinExistence type="predicted"/>
<dbReference type="Gramene" id="OB11G17630.1">
    <property type="protein sequence ID" value="OB11G17630.1"/>
    <property type="gene ID" value="OB11G17630"/>
</dbReference>
<evidence type="ECO:0000256" key="1">
    <source>
        <dbReference type="SAM" id="MobiDB-lite"/>
    </source>
</evidence>
<reference evidence="2" key="2">
    <citation type="submission" date="2013-04" db="UniProtKB">
        <authorList>
            <consortium name="EnsemblPlants"/>
        </authorList>
    </citation>
    <scope>IDENTIFICATION</scope>
</reference>
<evidence type="ECO:0000313" key="3">
    <source>
        <dbReference type="Proteomes" id="UP000006038"/>
    </source>
</evidence>